<keyword evidence="1" id="KW-0175">Coiled coil</keyword>
<protein>
    <submittedName>
        <fullName evidence="2">Uncharacterized protein</fullName>
    </submittedName>
</protein>
<comment type="caution">
    <text evidence="2">The sequence shown here is derived from an EMBL/GenBank/DDBJ whole genome shotgun (WGS) entry which is preliminary data.</text>
</comment>
<dbReference type="Proteomes" id="UP000288096">
    <property type="component" value="Unassembled WGS sequence"/>
</dbReference>
<proteinExistence type="predicted"/>
<sequence length="81" mass="9206">MTNKKVETVMQQTRTDLKKAQTKLPMLKNRLAESMAFAALGEDNHTQVARIKREISNIEEVILNAPMILRGLRQISALKTE</sequence>
<dbReference type="OrthoDB" id="9965463at2"/>
<reference evidence="3" key="1">
    <citation type="submission" date="2017-11" db="EMBL/GenBank/DDBJ databases">
        <authorList>
            <person name="Watanabe M."/>
            <person name="Kojima H."/>
        </authorList>
    </citation>
    <scope>NUCLEOTIDE SEQUENCE [LARGE SCALE GENOMIC DNA]</scope>
    <source>
        <strain evidence="3">Tokyo 01</strain>
    </source>
</reference>
<name>A0A401FXL2_9BACT</name>
<evidence type="ECO:0000313" key="2">
    <source>
        <dbReference type="EMBL" id="GBC61717.1"/>
    </source>
</evidence>
<keyword evidence="3" id="KW-1185">Reference proteome</keyword>
<reference evidence="3" key="2">
    <citation type="submission" date="2019-01" db="EMBL/GenBank/DDBJ databases">
        <title>Genome sequence of Desulfonema ishimotonii strain Tokyo 01.</title>
        <authorList>
            <person name="Fukui M."/>
        </authorList>
    </citation>
    <scope>NUCLEOTIDE SEQUENCE [LARGE SCALE GENOMIC DNA]</scope>
    <source>
        <strain evidence="3">Tokyo 01</strain>
    </source>
</reference>
<evidence type="ECO:0000256" key="1">
    <source>
        <dbReference type="SAM" id="Coils"/>
    </source>
</evidence>
<dbReference type="EMBL" id="BEXT01000001">
    <property type="protein sequence ID" value="GBC61717.1"/>
    <property type="molecule type" value="Genomic_DNA"/>
</dbReference>
<accession>A0A401FXL2</accession>
<dbReference type="RefSeq" id="WP_124328977.1">
    <property type="nucleotide sequence ID" value="NZ_BEXT01000001.1"/>
</dbReference>
<feature type="coiled-coil region" evidence="1">
    <location>
        <begin position="3"/>
        <end position="30"/>
    </location>
</feature>
<organism evidence="2 3">
    <name type="scientific">Desulfonema ishimotonii</name>
    <dbReference type="NCBI Taxonomy" id="45657"/>
    <lineage>
        <taxon>Bacteria</taxon>
        <taxon>Pseudomonadati</taxon>
        <taxon>Thermodesulfobacteriota</taxon>
        <taxon>Desulfobacteria</taxon>
        <taxon>Desulfobacterales</taxon>
        <taxon>Desulfococcaceae</taxon>
        <taxon>Desulfonema</taxon>
    </lineage>
</organism>
<evidence type="ECO:0000313" key="3">
    <source>
        <dbReference type="Proteomes" id="UP000288096"/>
    </source>
</evidence>
<dbReference type="AlphaFoldDB" id="A0A401FXL2"/>
<gene>
    <name evidence="2" type="ORF">DENIS_2679</name>
</gene>